<dbReference type="SFLD" id="SFLDG01020">
    <property type="entry name" value="Terpene_Cyclase_Like_2"/>
    <property type="match status" value="1"/>
</dbReference>
<evidence type="ECO:0000256" key="2">
    <source>
        <dbReference type="RuleBase" id="RU366034"/>
    </source>
</evidence>
<evidence type="ECO:0000313" key="3">
    <source>
        <dbReference type="EMBL" id="MCF2530986.1"/>
    </source>
</evidence>
<dbReference type="PANTHER" id="PTHR35201">
    <property type="entry name" value="TERPENE SYNTHASE"/>
    <property type="match status" value="1"/>
</dbReference>
<comment type="similarity">
    <text evidence="2">Belongs to the terpene synthase family.</text>
</comment>
<dbReference type="EMBL" id="JAKFHA010000020">
    <property type="protein sequence ID" value="MCF2530986.1"/>
    <property type="molecule type" value="Genomic_DNA"/>
</dbReference>
<keyword evidence="1 2" id="KW-0456">Lyase</keyword>
<keyword evidence="4" id="KW-1185">Reference proteome</keyword>
<keyword evidence="2" id="KW-0460">Magnesium</keyword>
<dbReference type="PANTHER" id="PTHR35201:SF4">
    <property type="entry name" value="BETA-PINACENE SYNTHASE-RELATED"/>
    <property type="match status" value="1"/>
</dbReference>
<proteinExistence type="inferred from homology"/>
<evidence type="ECO:0000256" key="1">
    <source>
        <dbReference type="ARBA" id="ARBA00023239"/>
    </source>
</evidence>
<comment type="cofactor">
    <cofactor evidence="2">
        <name>Mg(2+)</name>
        <dbReference type="ChEBI" id="CHEBI:18420"/>
    </cofactor>
</comment>
<name>A0AA41U2S2_9ACTN</name>
<keyword evidence="2" id="KW-0479">Metal-binding</keyword>
<dbReference type="AlphaFoldDB" id="A0AA41U2S2"/>
<evidence type="ECO:0000313" key="4">
    <source>
        <dbReference type="Proteomes" id="UP001165378"/>
    </source>
</evidence>
<dbReference type="Pfam" id="PF19086">
    <property type="entry name" value="Terpene_syn_C_2"/>
    <property type="match status" value="1"/>
</dbReference>
<comment type="caution">
    <text evidence="3">The sequence shown here is derived from an EMBL/GenBank/DDBJ whole genome shotgun (WGS) entry which is preliminary data.</text>
</comment>
<dbReference type="SUPFAM" id="SSF48576">
    <property type="entry name" value="Terpenoid synthases"/>
    <property type="match status" value="1"/>
</dbReference>
<dbReference type="InterPro" id="IPR008949">
    <property type="entry name" value="Isoprenoid_synthase_dom_sf"/>
</dbReference>
<dbReference type="InterPro" id="IPR034686">
    <property type="entry name" value="Terpene_cyclase-like_2"/>
</dbReference>
<dbReference type="RefSeq" id="WP_235055654.1">
    <property type="nucleotide sequence ID" value="NZ_JAKFHA010000020.1"/>
</dbReference>
<gene>
    <name evidence="3" type="ORF">LZ495_27755</name>
</gene>
<dbReference type="Gene3D" id="1.10.600.10">
    <property type="entry name" value="Farnesyl Diphosphate Synthase"/>
    <property type="match status" value="1"/>
</dbReference>
<dbReference type="SFLD" id="SFLDS00005">
    <property type="entry name" value="Isoprenoid_Synthase_Type_I"/>
    <property type="match status" value="1"/>
</dbReference>
<dbReference type="EC" id="4.2.3.-" evidence="2"/>
<reference evidence="3" key="1">
    <citation type="submission" date="2022-01" db="EMBL/GenBank/DDBJ databases">
        <title>Genome-Based Taxonomic Classification of the Phylum Actinobacteria.</title>
        <authorList>
            <person name="Gao Y."/>
        </authorList>
    </citation>
    <scope>NUCLEOTIDE SEQUENCE</scope>
    <source>
        <strain evidence="3">KLBMP 8922</strain>
    </source>
</reference>
<dbReference type="GO" id="GO:0010333">
    <property type="term" value="F:terpene synthase activity"/>
    <property type="evidence" value="ECO:0007669"/>
    <property type="project" value="InterPro"/>
</dbReference>
<protein>
    <recommendedName>
        <fullName evidence="2">Terpene synthase</fullName>
        <ecNumber evidence="2">4.2.3.-</ecNumber>
    </recommendedName>
</protein>
<dbReference type="GO" id="GO:0046872">
    <property type="term" value="F:metal ion binding"/>
    <property type="evidence" value="ECO:0007669"/>
    <property type="project" value="UniProtKB-KW"/>
</dbReference>
<accession>A0AA41U2S2</accession>
<organism evidence="3 4">
    <name type="scientific">Yinghuangia soli</name>
    <dbReference type="NCBI Taxonomy" id="2908204"/>
    <lineage>
        <taxon>Bacteria</taxon>
        <taxon>Bacillati</taxon>
        <taxon>Actinomycetota</taxon>
        <taxon>Actinomycetes</taxon>
        <taxon>Kitasatosporales</taxon>
        <taxon>Streptomycetaceae</taxon>
        <taxon>Yinghuangia</taxon>
    </lineage>
</organism>
<dbReference type="Proteomes" id="UP001165378">
    <property type="component" value="Unassembled WGS sequence"/>
</dbReference>
<sequence length="320" mass="35388">MTPLPELACPFADEVHPGAAAAERHTLAWMARFGLVADPVEQRRFEGSRIAWLAARTTPAARADFLPLLADWMMWLFAFDDAYSEETAAGSDPGELALLLTRLLHVLDHPDEPLPSDAPFAASLLDIRQRLGAQLTPAQLSRFAASVRAYFFAQIWEAAGRARRETPTPAQYCFMRVDSGAVPTCVALIDAACGLVLHEEELAHRDIRALTRMAVNAACWANDIYSENKESRRGADPCNLPRILMAQDGMTLAEALARTAQMHDREVQAYLVLEARVRPEVSGPVRQYLDGLRSWMRGNLTWSQETARYRDAPLASAGTS</sequence>